<keyword evidence="2" id="KW-0067">ATP-binding</keyword>
<feature type="coiled-coil region" evidence="3">
    <location>
        <begin position="215"/>
        <end position="242"/>
    </location>
</feature>
<dbReference type="EMBL" id="JBHPBY010000319">
    <property type="protein sequence ID" value="MFC1852491.1"/>
    <property type="molecule type" value="Genomic_DNA"/>
</dbReference>
<dbReference type="Gene3D" id="1.25.40.10">
    <property type="entry name" value="Tetratricopeptide repeat domain"/>
    <property type="match status" value="1"/>
</dbReference>
<proteinExistence type="predicted"/>
<protein>
    <submittedName>
        <fullName evidence="4">Tetratricopeptide repeat protein</fullName>
    </submittedName>
</protein>
<dbReference type="InterPro" id="IPR019734">
    <property type="entry name" value="TPR_rpt"/>
</dbReference>
<accession>A0ABV6Z209</accession>
<comment type="caution">
    <text evidence="4">The sequence shown here is derived from an EMBL/GenBank/DDBJ whole genome shotgun (WGS) entry which is preliminary data.</text>
</comment>
<keyword evidence="3" id="KW-0175">Coiled coil</keyword>
<evidence type="ECO:0000313" key="5">
    <source>
        <dbReference type="Proteomes" id="UP001594351"/>
    </source>
</evidence>
<evidence type="ECO:0000256" key="1">
    <source>
        <dbReference type="ARBA" id="ARBA00022741"/>
    </source>
</evidence>
<evidence type="ECO:0000313" key="4">
    <source>
        <dbReference type="EMBL" id="MFC1852491.1"/>
    </source>
</evidence>
<keyword evidence="5" id="KW-1185">Reference proteome</keyword>
<sequence length="553" mass="62537">MAEKLLTRNQEGQWLVEGNTVETSYEKLPLPNTLRELLLRRLEGLPPAARELVTITAVCGQEVDARLLDQLMPKQSAQIMEGTENLLRQQILEEPRAGRLRFMNAQIREMIYERLPAEKKSTCHRAVAEAIESLFGKTGQEYLPELGLHWEHAGDVHRARINYLAAARQANSRYAFSDAENYYRAYLRLSQKPALETTAVRLELCRKVLSGQGLVKAGIKELQKAIEEARQQNQRRLEAECLLELSAYLRLTGQGDQAYPCCDQVMAICREIGERALEGKAKSEYGSIYFSQSRLIEARKCFDQALTLIRRFGKRNEEGVVLFRIGLTQLQAGNLDEASHYLHEAAEIMLETKNRHWQGLIYTNLAGVHHLKMEFEAAITLFEKALAIHQEVSHSRGQGIVLSCLGAVRLDQGFLEKAQQLLEQSLPILQDTGERQYQAQTLLRLGELERRSGGDLTQAEKFIAEAEIIFNQFHDQMGLISGLIQRGFIALARGELGTPFLDNIQHRALQLDSAETRYLKHSIHNLEQAVQALKSGSKLIHGECPDLLPDPLQ</sequence>
<dbReference type="InterPro" id="IPR011990">
    <property type="entry name" value="TPR-like_helical_dom_sf"/>
</dbReference>
<dbReference type="SMART" id="SM00028">
    <property type="entry name" value="TPR"/>
    <property type="match status" value="5"/>
</dbReference>
<organism evidence="4 5">
    <name type="scientific">candidate division CSSED10-310 bacterium</name>
    <dbReference type="NCBI Taxonomy" id="2855610"/>
    <lineage>
        <taxon>Bacteria</taxon>
        <taxon>Bacteria division CSSED10-310</taxon>
    </lineage>
</organism>
<dbReference type="PANTHER" id="PTHR16305">
    <property type="entry name" value="TESTICULAR SOLUBLE ADENYLYL CYCLASE"/>
    <property type="match status" value="1"/>
</dbReference>
<keyword evidence="1" id="KW-0547">Nucleotide-binding</keyword>
<gene>
    <name evidence="4" type="ORF">ACFL27_20020</name>
</gene>
<dbReference type="Proteomes" id="UP001594351">
    <property type="component" value="Unassembled WGS sequence"/>
</dbReference>
<dbReference type="Pfam" id="PF13374">
    <property type="entry name" value="TPR_10"/>
    <property type="match status" value="1"/>
</dbReference>
<name>A0ABV6Z209_UNCC1</name>
<reference evidence="4 5" key="1">
    <citation type="submission" date="2024-09" db="EMBL/GenBank/DDBJ databases">
        <title>Laminarin stimulates single cell rates of sulfate reduction while oxygen inhibits transcriptomic activity in coastal marine sediment.</title>
        <authorList>
            <person name="Lindsay M."/>
            <person name="Orcutt B."/>
            <person name="Emerson D."/>
            <person name="Stepanauskas R."/>
            <person name="D'Angelo T."/>
        </authorList>
    </citation>
    <scope>NUCLEOTIDE SEQUENCE [LARGE SCALE GENOMIC DNA]</scope>
    <source>
        <strain evidence="4">SAG AM-311-K15</strain>
    </source>
</reference>
<dbReference type="Pfam" id="PF13424">
    <property type="entry name" value="TPR_12"/>
    <property type="match status" value="2"/>
</dbReference>
<evidence type="ECO:0000256" key="3">
    <source>
        <dbReference type="SAM" id="Coils"/>
    </source>
</evidence>
<evidence type="ECO:0000256" key="2">
    <source>
        <dbReference type="ARBA" id="ARBA00022840"/>
    </source>
</evidence>
<dbReference type="PANTHER" id="PTHR16305:SF35">
    <property type="entry name" value="TRANSCRIPTIONAL ACTIVATOR DOMAIN"/>
    <property type="match status" value="1"/>
</dbReference>
<dbReference type="SUPFAM" id="SSF48452">
    <property type="entry name" value="TPR-like"/>
    <property type="match status" value="2"/>
</dbReference>